<comment type="subcellular location">
    <subcellularLocation>
        <location evidence="1">Membrane</location>
        <topology evidence="1">Multi-pass membrane protein</topology>
    </subcellularLocation>
</comment>
<dbReference type="PANTHER" id="PTHR11157">
    <property type="entry name" value="FATTY ACID ACYL TRANSFERASE-RELATED"/>
    <property type="match status" value="1"/>
</dbReference>
<evidence type="ECO:0008006" key="13">
    <source>
        <dbReference type="Google" id="ProtNLM"/>
    </source>
</evidence>
<protein>
    <recommendedName>
        <fullName evidence="13">Very-long-chain 3-oxoacyl-CoA synthase</fullName>
    </recommendedName>
</protein>
<dbReference type="Pfam" id="PF01151">
    <property type="entry name" value="ELO"/>
    <property type="match status" value="1"/>
</dbReference>
<keyword evidence="2" id="KW-0444">Lipid biosynthesis</keyword>
<evidence type="ECO:0000256" key="3">
    <source>
        <dbReference type="ARBA" id="ARBA00022679"/>
    </source>
</evidence>
<keyword evidence="3" id="KW-0808">Transferase</keyword>
<sequence length="206" mass="23893">MDKRNVEPFGLKLIMQVYNFAQVCLNVYMIYGLSEVVGVPNIFGINKPYSANLEFFCFVHFLSKALDYFDTIFIILRKKYDQLSVLHVYHHASIGMVWAYLLQIGHANGTASYGAFINSVIHFIMYSHYFIRSIGLENPFKRLVTSAQITQFYSCMLHAVLVPIYDEIIPKKLAILQLCYHTTMIYLFTNFYNQQYKSKGKGKKTS</sequence>
<keyword evidence="12" id="KW-1185">Reference proteome</keyword>
<evidence type="ECO:0000256" key="10">
    <source>
        <dbReference type="SAM" id="Phobius"/>
    </source>
</evidence>
<dbReference type="GO" id="GO:0005789">
    <property type="term" value="C:endoplasmic reticulum membrane"/>
    <property type="evidence" value="ECO:0007669"/>
    <property type="project" value="TreeGrafter"/>
</dbReference>
<reference evidence="11 12" key="1">
    <citation type="journal article" date="2015" name="Genome Biol. Evol.">
        <title>Comparative Genomics of a Bacterivorous Green Alga Reveals Evolutionary Causalities and Consequences of Phago-Mixotrophic Mode of Nutrition.</title>
        <authorList>
            <person name="Burns J.A."/>
            <person name="Paasch A."/>
            <person name="Narechania A."/>
            <person name="Kim E."/>
        </authorList>
    </citation>
    <scope>NUCLEOTIDE SEQUENCE [LARGE SCALE GENOMIC DNA]</scope>
    <source>
        <strain evidence="11 12">PLY_AMNH</strain>
    </source>
</reference>
<dbReference type="InterPro" id="IPR002076">
    <property type="entry name" value="ELO_fam"/>
</dbReference>
<dbReference type="GO" id="GO:0034625">
    <property type="term" value="P:fatty acid elongation, monounsaturated fatty acid"/>
    <property type="evidence" value="ECO:0007669"/>
    <property type="project" value="TreeGrafter"/>
</dbReference>
<evidence type="ECO:0000313" key="12">
    <source>
        <dbReference type="Proteomes" id="UP001190700"/>
    </source>
</evidence>
<evidence type="ECO:0000256" key="2">
    <source>
        <dbReference type="ARBA" id="ARBA00022516"/>
    </source>
</evidence>
<dbReference type="GO" id="GO:0034626">
    <property type="term" value="P:fatty acid elongation, polyunsaturated fatty acid"/>
    <property type="evidence" value="ECO:0007669"/>
    <property type="project" value="TreeGrafter"/>
</dbReference>
<dbReference type="PANTHER" id="PTHR11157:SF133">
    <property type="entry name" value="ELONGATION OF FATTY ACIDS PROTEIN"/>
    <property type="match status" value="1"/>
</dbReference>
<name>A0AAE0GGX6_9CHLO</name>
<keyword evidence="4 10" id="KW-0812">Transmembrane</keyword>
<feature type="transmembrane region" description="Helical" evidence="10">
    <location>
        <begin position="174"/>
        <end position="193"/>
    </location>
</feature>
<evidence type="ECO:0000256" key="8">
    <source>
        <dbReference type="ARBA" id="ARBA00023136"/>
    </source>
</evidence>
<keyword evidence="8 10" id="KW-0472">Membrane</keyword>
<dbReference type="GO" id="GO:0019367">
    <property type="term" value="P:fatty acid elongation, saturated fatty acid"/>
    <property type="evidence" value="ECO:0007669"/>
    <property type="project" value="TreeGrafter"/>
</dbReference>
<dbReference type="GO" id="GO:0042761">
    <property type="term" value="P:very long-chain fatty acid biosynthetic process"/>
    <property type="evidence" value="ECO:0007669"/>
    <property type="project" value="TreeGrafter"/>
</dbReference>
<dbReference type="GO" id="GO:0030148">
    <property type="term" value="P:sphingolipid biosynthetic process"/>
    <property type="evidence" value="ECO:0007669"/>
    <property type="project" value="TreeGrafter"/>
</dbReference>
<dbReference type="AlphaFoldDB" id="A0AAE0GGX6"/>
<evidence type="ECO:0000256" key="6">
    <source>
        <dbReference type="ARBA" id="ARBA00022989"/>
    </source>
</evidence>
<comment type="caution">
    <text evidence="11">The sequence shown here is derived from an EMBL/GenBank/DDBJ whole genome shotgun (WGS) entry which is preliminary data.</text>
</comment>
<evidence type="ECO:0000313" key="11">
    <source>
        <dbReference type="EMBL" id="KAK3277221.1"/>
    </source>
</evidence>
<dbReference type="Proteomes" id="UP001190700">
    <property type="component" value="Unassembled WGS sequence"/>
</dbReference>
<evidence type="ECO:0000256" key="9">
    <source>
        <dbReference type="ARBA" id="ARBA00023160"/>
    </source>
</evidence>
<evidence type="ECO:0000256" key="4">
    <source>
        <dbReference type="ARBA" id="ARBA00022692"/>
    </source>
</evidence>
<evidence type="ECO:0000256" key="1">
    <source>
        <dbReference type="ARBA" id="ARBA00004141"/>
    </source>
</evidence>
<evidence type="ECO:0000256" key="5">
    <source>
        <dbReference type="ARBA" id="ARBA00022832"/>
    </source>
</evidence>
<feature type="transmembrane region" description="Helical" evidence="10">
    <location>
        <begin position="111"/>
        <end position="131"/>
    </location>
</feature>
<accession>A0AAE0GGX6</accession>
<feature type="transmembrane region" description="Helical" evidence="10">
    <location>
        <begin position="53"/>
        <end position="76"/>
    </location>
</feature>
<keyword evidence="5" id="KW-0276">Fatty acid metabolism</keyword>
<keyword evidence="6 10" id="KW-1133">Transmembrane helix</keyword>
<feature type="transmembrane region" description="Helical" evidence="10">
    <location>
        <begin position="12"/>
        <end position="33"/>
    </location>
</feature>
<dbReference type="EMBL" id="LGRX02006210">
    <property type="protein sequence ID" value="KAK3277221.1"/>
    <property type="molecule type" value="Genomic_DNA"/>
</dbReference>
<dbReference type="GO" id="GO:0009922">
    <property type="term" value="F:fatty acid elongase activity"/>
    <property type="evidence" value="ECO:0007669"/>
    <property type="project" value="InterPro"/>
</dbReference>
<keyword evidence="7" id="KW-0443">Lipid metabolism</keyword>
<keyword evidence="9" id="KW-0275">Fatty acid biosynthesis</keyword>
<feature type="transmembrane region" description="Helical" evidence="10">
    <location>
        <begin position="88"/>
        <end position="105"/>
    </location>
</feature>
<organism evidence="11 12">
    <name type="scientific">Cymbomonas tetramitiformis</name>
    <dbReference type="NCBI Taxonomy" id="36881"/>
    <lineage>
        <taxon>Eukaryota</taxon>
        <taxon>Viridiplantae</taxon>
        <taxon>Chlorophyta</taxon>
        <taxon>Pyramimonadophyceae</taxon>
        <taxon>Pyramimonadales</taxon>
        <taxon>Pyramimonadaceae</taxon>
        <taxon>Cymbomonas</taxon>
    </lineage>
</organism>
<evidence type="ECO:0000256" key="7">
    <source>
        <dbReference type="ARBA" id="ARBA00023098"/>
    </source>
</evidence>
<gene>
    <name evidence="11" type="ORF">CYMTET_14759</name>
</gene>
<proteinExistence type="predicted"/>